<keyword evidence="4" id="KW-1185">Reference proteome</keyword>
<comment type="catalytic activity">
    <reaction evidence="2">
        <text>a D-aminoacyl-tRNA + H2O = a tRNA + a D-alpha-amino acid + H(+)</text>
        <dbReference type="Rhea" id="RHEA:13953"/>
        <dbReference type="Rhea" id="RHEA-COMP:10123"/>
        <dbReference type="Rhea" id="RHEA-COMP:10124"/>
        <dbReference type="ChEBI" id="CHEBI:15377"/>
        <dbReference type="ChEBI" id="CHEBI:15378"/>
        <dbReference type="ChEBI" id="CHEBI:59871"/>
        <dbReference type="ChEBI" id="CHEBI:78442"/>
        <dbReference type="ChEBI" id="CHEBI:79333"/>
        <dbReference type="EC" id="3.1.1.96"/>
    </reaction>
</comment>
<keyword evidence="2" id="KW-0820">tRNA-binding</keyword>
<protein>
    <recommendedName>
        <fullName evidence="2">D-aminoacyl-tRNA deacylase</fullName>
        <shortName evidence="2">DTD</shortName>
        <ecNumber evidence="2">3.1.1.96</ecNumber>
    </recommendedName>
    <alternativeName>
        <fullName evidence="2">Gly-tRNA(Ala) deacylase</fullName>
        <ecNumber evidence="2">3.1.1.-</ecNumber>
    </alternativeName>
</protein>
<feature type="short sequence motif" description="Gly-cisPro motif, important for rejection of L-amino acids" evidence="2">
    <location>
        <begin position="137"/>
        <end position="138"/>
    </location>
</feature>
<evidence type="ECO:0000256" key="1">
    <source>
        <dbReference type="ARBA" id="ARBA00009673"/>
    </source>
</evidence>
<dbReference type="EC" id="3.1.1.96" evidence="2"/>
<dbReference type="GO" id="GO:0016787">
    <property type="term" value="F:hydrolase activity"/>
    <property type="evidence" value="ECO:0007669"/>
    <property type="project" value="UniProtKB-KW"/>
</dbReference>
<keyword evidence="2" id="KW-0694">RNA-binding</keyword>
<dbReference type="RefSeq" id="WP_204400182.1">
    <property type="nucleotide sequence ID" value="NZ_JAFBEE010000002.1"/>
</dbReference>
<evidence type="ECO:0000313" key="4">
    <source>
        <dbReference type="Proteomes" id="UP001314796"/>
    </source>
</evidence>
<comment type="subcellular location">
    <subcellularLocation>
        <location evidence="2">Cytoplasm</location>
    </subcellularLocation>
</comment>
<keyword evidence="2 3" id="KW-0378">Hydrolase</keyword>
<dbReference type="NCBIfam" id="TIGR00256">
    <property type="entry name" value="D-aminoacyl-tRNA deacylase"/>
    <property type="match status" value="1"/>
</dbReference>
<dbReference type="EC" id="3.1.1.-" evidence="2"/>
<dbReference type="HAMAP" id="MF_00518">
    <property type="entry name" value="Deacylase_Dtd"/>
    <property type="match status" value="1"/>
</dbReference>
<dbReference type="InterPro" id="IPR023509">
    <property type="entry name" value="DTD-like_sf"/>
</dbReference>
<comment type="domain">
    <text evidence="2">A Gly-cisPro motif from one monomer fits into the active site of the other monomer to allow specific chiral rejection of L-amino acids.</text>
</comment>
<dbReference type="Proteomes" id="UP001314796">
    <property type="component" value="Unassembled WGS sequence"/>
</dbReference>
<dbReference type="InterPro" id="IPR003732">
    <property type="entry name" value="Daa-tRNA_deacyls_DTD"/>
</dbReference>
<proteinExistence type="inferred from homology"/>
<dbReference type="CDD" id="cd00563">
    <property type="entry name" value="Dtyr_deacylase"/>
    <property type="match status" value="1"/>
</dbReference>
<dbReference type="EMBL" id="JAFBEE010000002">
    <property type="protein sequence ID" value="MBM7613895.1"/>
    <property type="molecule type" value="Genomic_DNA"/>
</dbReference>
<dbReference type="PANTHER" id="PTHR10472:SF5">
    <property type="entry name" value="D-AMINOACYL-TRNA DEACYLASE 1"/>
    <property type="match status" value="1"/>
</dbReference>
<gene>
    <name evidence="2" type="primary">dtd</name>
    <name evidence="3" type="ORF">JOC73_000404</name>
</gene>
<accession>A0ABS2NLS6</accession>
<evidence type="ECO:0000256" key="2">
    <source>
        <dbReference type="HAMAP-Rule" id="MF_00518"/>
    </source>
</evidence>
<reference evidence="3 4" key="1">
    <citation type="submission" date="2021-01" db="EMBL/GenBank/DDBJ databases">
        <title>Genomic Encyclopedia of Type Strains, Phase IV (KMG-IV): sequencing the most valuable type-strain genomes for metagenomic binning, comparative biology and taxonomic classification.</title>
        <authorList>
            <person name="Goeker M."/>
        </authorList>
    </citation>
    <scope>NUCLEOTIDE SEQUENCE [LARGE SCALE GENOMIC DNA]</scope>
    <source>
        <strain evidence="3 4">DSM 25890</strain>
    </source>
</reference>
<dbReference type="SUPFAM" id="SSF69500">
    <property type="entry name" value="DTD-like"/>
    <property type="match status" value="1"/>
</dbReference>
<dbReference type="Pfam" id="PF02580">
    <property type="entry name" value="Tyr_Deacylase"/>
    <property type="match status" value="1"/>
</dbReference>
<dbReference type="Gene3D" id="3.50.80.10">
    <property type="entry name" value="D-tyrosyl-tRNA(Tyr) deacylase"/>
    <property type="match status" value="1"/>
</dbReference>
<comment type="catalytic activity">
    <reaction evidence="2">
        <text>glycyl-tRNA(Ala) + H2O = tRNA(Ala) + glycine + H(+)</text>
        <dbReference type="Rhea" id="RHEA:53744"/>
        <dbReference type="Rhea" id="RHEA-COMP:9657"/>
        <dbReference type="Rhea" id="RHEA-COMP:13640"/>
        <dbReference type="ChEBI" id="CHEBI:15377"/>
        <dbReference type="ChEBI" id="CHEBI:15378"/>
        <dbReference type="ChEBI" id="CHEBI:57305"/>
        <dbReference type="ChEBI" id="CHEBI:78442"/>
        <dbReference type="ChEBI" id="CHEBI:78522"/>
    </reaction>
</comment>
<name>A0ABS2NLS6_9FIRM</name>
<sequence length="149" mass="16565">MRAVVQRIKEGKVEVAGEVTGAIGKGLLIYLGVSDEDTLQDVKYMADKIANLRIFEDENEKMNLALLDTGAEMLVVSQFTLYGDCRKGRRPNFSGAGRPEMADELYKEFLKSCEEMGMHVETGVFQAHMEVHSINDGPVTMLIDSKKGF</sequence>
<comment type="subunit">
    <text evidence="2">Homodimer.</text>
</comment>
<keyword evidence="2" id="KW-0963">Cytoplasm</keyword>
<comment type="function">
    <text evidence="2">An aminoacyl-tRNA editing enzyme that deacylates mischarged D-aminoacyl-tRNAs. Also deacylates mischarged glycyl-tRNA(Ala), protecting cells against glycine mischarging by AlaRS. Acts via tRNA-based rather than protein-based catalysis; rejects L-amino acids rather than detecting D-amino acids in the active site. By recycling D-aminoacyl-tRNA to D-amino acids and free tRNA molecules, this enzyme counteracts the toxicity associated with the formation of D-aminoacyl-tRNA entities in vivo and helps enforce protein L-homochirality.</text>
</comment>
<comment type="similarity">
    <text evidence="1 2">Belongs to the DTD family.</text>
</comment>
<organism evidence="3 4">
    <name type="scientific">Alkaliphilus hydrothermalis</name>
    <dbReference type="NCBI Taxonomy" id="1482730"/>
    <lineage>
        <taxon>Bacteria</taxon>
        <taxon>Bacillati</taxon>
        <taxon>Bacillota</taxon>
        <taxon>Clostridia</taxon>
        <taxon>Peptostreptococcales</taxon>
        <taxon>Natronincolaceae</taxon>
        <taxon>Alkaliphilus</taxon>
    </lineage>
</organism>
<evidence type="ECO:0000313" key="3">
    <source>
        <dbReference type="EMBL" id="MBM7613895.1"/>
    </source>
</evidence>
<dbReference type="PANTHER" id="PTHR10472">
    <property type="entry name" value="D-TYROSYL-TRNA TYR DEACYLASE"/>
    <property type="match status" value="1"/>
</dbReference>
<comment type="caution">
    <text evidence="3">The sequence shown here is derived from an EMBL/GenBank/DDBJ whole genome shotgun (WGS) entry which is preliminary data.</text>
</comment>